<comment type="caution">
    <text evidence="1">The sequence shown here is derived from an EMBL/GenBank/DDBJ whole genome shotgun (WGS) entry which is preliminary data.</text>
</comment>
<protein>
    <submittedName>
        <fullName evidence="1">Uncharacterized protein</fullName>
    </submittedName>
</protein>
<name>A0AAD5KZN6_9CRUS</name>
<sequence length="87" mass="10051">MASIHARAPSVLQKIVTKPDKSLKGKPIAPILSLSARMALIEKRLSELEQDNLWWSEWKKDEQIKFGEQERQLQNENEPENIENDLA</sequence>
<proteinExistence type="predicted"/>
<organism evidence="1 2">
    <name type="scientific">Daphnia sinensis</name>
    <dbReference type="NCBI Taxonomy" id="1820382"/>
    <lineage>
        <taxon>Eukaryota</taxon>
        <taxon>Metazoa</taxon>
        <taxon>Ecdysozoa</taxon>
        <taxon>Arthropoda</taxon>
        <taxon>Crustacea</taxon>
        <taxon>Branchiopoda</taxon>
        <taxon>Diplostraca</taxon>
        <taxon>Cladocera</taxon>
        <taxon>Anomopoda</taxon>
        <taxon>Daphniidae</taxon>
        <taxon>Daphnia</taxon>
        <taxon>Daphnia similis group</taxon>
    </lineage>
</organism>
<keyword evidence="2" id="KW-1185">Reference proteome</keyword>
<dbReference type="AlphaFoldDB" id="A0AAD5KZN6"/>
<dbReference type="Proteomes" id="UP000820818">
    <property type="component" value="Linkage Group LG2"/>
</dbReference>
<dbReference type="EMBL" id="WJBH02000002">
    <property type="protein sequence ID" value="KAI9563794.1"/>
    <property type="molecule type" value="Genomic_DNA"/>
</dbReference>
<gene>
    <name evidence="1" type="ORF">GHT06_011259</name>
</gene>
<reference evidence="1 2" key="1">
    <citation type="submission" date="2022-05" db="EMBL/GenBank/DDBJ databases">
        <title>A multi-omics perspective on studying reproductive biology in Daphnia sinensis.</title>
        <authorList>
            <person name="Jia J."/>
        </authorList>
    </citation>
    <scope>NUCLEOTIDE SEQUENCE [LARGE SCALE GENOMIC DNA]</scope>
    <source>
        <strain evidence="1 2">WSL</strain>
    </source>
</reference>
<evidence type="ECO:0000313" key="1">
    <source>
        <dbReference type="EMBL" id="KAI9563794.1"/>
    </source>
</evidence>
<evidence type="ECO:0000313" key="2">
    <source>
        <dbReference type="Proteomes" id="UP000820818"/>
    </source>
</evidence>
<accession>A0AAD5KZN6</accession>